<dbReference type="PROSITE" id="PS51257">
    <property type="entry name" value="PROKAR_LIPOPROTEIN"/>
    <property type="match status" value="1"/>
</dbReference>
<sequence length="272" mass="28344">MNRRRYLALTGALTTTVLAGCSGGGGSGGTTDGGADTADSTTQASSGTENDIATEQVTETETIQSETETTTEEAPETESGAASLDIGDKEEISVNTEGDIASAVGGAPVTNSGSTSTGELTVSATFFDGNGDELTTETHTIAALPAGKTWYSFVILIGEDAEAAEDYELEYDYEETPPNFTTEGLTEVESSSENQDNKLTISGEVRNDTEGELSDLTATAFLYLDGAQKEILSTLDDSTQSLPAGETWTYELTTQGVGNIAGDEVRYSYSSS</sequence>
<feature type="compositionally biased region" description="Low complexity" evidence="1">
    <location>
        <begin position="33"/>
        <end position="68"/>
    </location>
</feature>
<evidence type="ECO:0000256" key="1">
    <source>
        <dbReference type="SAM" id="MobiDB-lite"/>
    </source>
</evidence>
<evidence type="ECO:0000313" key="3">
    <source>
        <dbReference type="Proteomes" id="UP001596099"/>
    </source>
</evidence>
<accession>A0ABD5RIA9</accession>
<gene>
    <name evidence="2" type="ORF">ACFPYI_01755</name>
</gene>
<comment type="caution">
    <text evidence="2">The sequence shown here is derived from an EMBL/GenBank/DDBJ whole genome shotgun (WGS) entry which is preliminary data.</text>
</comment>
<dbReference type="EMBL" id="JBHSQH010000001">
    <property type="protein sequence ID" value="MFC5970045.1"/>
    <property type="molecule type" value="Genomic_DNA"/>
</dbReference>
<feature type="region of interest" description="Disordered" evidence="1">
    <location>
        <begin position="20"/>
        <end position="88"/>
    </location>
</feature>
<dbReference type="InterPro" id="IPR047676">
    <property type="entry name" value="FxLYD_dom"/>
</dbReference>
<evidence type="ECO:0000313" key="2">
    <source>
        <dbReference type="EMBL" id="MFC5970045.1"/>
    </source>
</evidence>
<feature type="compositionally biased region" description="Gly residues" evidence="1">
    <location>
        <begin position="21"/>
        <end position="32"/>
    </location>
</feature>
<reference evidence="2 3" key="1">
    <citation type="journal article" date="2019" name="Int. J. Syst. Evol. Microbiol.">
        <title>The Global Catalogue of Microorganisms (GCM) 10K type strain sequencing project: providing services to taxonomists for standard genome sequencing and annotation.</title>
        <authorList>
            <consortium name="The Broad Institute Genomics Platform"/>
            <consortium name="The Broad Institute Genome Sequencing Center for Infectious Disease"/>
            <person name="Wu L."/>
            <person name="Ma J."/>
        </authorList>
    </citation>
    <scope>NUCLEOTIDE SEQUENCE [LARGE SCALE GENOMIC DNA]</scope>
    <source>
        <strain evidence="2 3">CGMCC 1.12543</strain>
    </source>
</reference>
<dbReference type="NCBIfam" id="NF038353">
    <property type="entry name" value="FxLYD_dom"/>
    <property type="match status" value="2"/>
</dbReference>
<name>A0ABD5RIA9_9EURY</name>
<protein>
    <submittedName>
        <fullName evidence="2">FxLYD domain-containing protein</fullName>
    </submittedName>
</protein>
<dbReference type="Proteomes" id="UP001596099">
    <property type="component" value="Unassembled WGS sequence"/>
</dbReference>
<proteinExistence type="predicted"/>
<dbReference type="RefSeq" id="WP_247418676.1">
    <property type="nucleotide sequence ID" value="NZ_JALLGW010000002.1"/>
</dbReference>
<dbReference type="AlphaFoldDB" id="A0ABD5RIA9"/>
<organism evidence="2 3">
    <name type="scientific">Halomarina salina</name>
    <dbReference type="NCBI Taxonomy" id="1872699"/>
    <lineage>
        <taxon>Archaea</taxon>
        <taxon>Methanobacteriati</taxon>
        <taxon>Methanobacteriota</taxon>
        <taxon>Stenosarchaea group</taxon>
        <taxon>Halobacteria</taxon>
        <taxon>Halobacteriales</taxon>
        <taxon>Natronomonadaceae</taxon>
        <taxon>Halomarina</taxon>
    </lineage>
</organism>
<keyword evidence="3" id="KW-1185">Reference proteome</keyword>